<evidence type="ECO:0008006" key="4">
    <source>
        <dbReference type="Google" id="ProtNLM"/>
    </source>
</evidence>
<dbReference type="Proteomes" id="UP001341135">
    <property type="component" value="Chromosome"/>
</dbReference>
<evidence type="ECO:0000313" key="2">
    <source>
        <dbReference type="EMBL" id="BES81065.1"/>
    </source>
</evidence>
<protein>
    <recommendedName>
        <fullName evidence="4">ATPase AAA-type core domain-containing protein</fullName>
    </recommendedName>
</protein>
<evidence type="ECO:0000256" key="1">
    <source>
        <dbReference type="SAM" id="MobiDB-lite"/>
    </source>
</evidence>
<reference evidence="2 3" key="1">
    <citation type="submission" date="2023-09" db="EMBL/GenBank/DDBJ databases">
        <title>Pyrofollis japonicus gen. nov. sp. nov., a novel member of the family Pyrodictiaceae isolated from the Iheya North hydrothermal field.</title>
        <authorList>
            <person name="Miyazaki U."/>
            <person name="Sanari M."/>
            <person name="Tame A."/>
            <person name="Kitajima M."/>
            <person name="Okamoto A."/>
            <person name="Sawayama S."/>
            <person name="Miyazaki J."/>
            <person name="Takai K."/>
            <person name="Nakagawa S."/>
        </authorList>
    </citation>
    <scope>NUCLEOTIDE SEQUENCE [LARGE SCALE GENOMIC DNA]</scope>
    <source>
        <strain evidence="2 3">AV2</strain>
    </source>
</reference>
<dbReference type="EMBL" id="AP028907">
    <property type="protein sequence ID" value="BES81065.1"/>
    <property type="molecule type" value="Genomic_DNA"/>
</dbReference>
<gene>
    <name evidence="2" type="ORF">PABY_06320</name>
</gene>
<name>A0ABM8IWV3_9CREN</name>
<sequence>MFHPGFAYRPFMFESLYYDSVKQRGLPRERDAVRLLRAFIPRFSGFELIGRELHARSTCGRRISVYRLSDGQRAAVLLGLLYAASPRGSLALVDTPEAFVHPDGLEAVAGLVASIVAEGEPGARSNAEHRDAEGPPPRGKGGRGTGGTVVKHLQLVRGRVTVKGSWEGEDALGMVEEPALDLRRA</sequence>
<evidence type="ECO:0000313" key="3">
    <source>
        <dbReference type="Proteomes" id="UP001341135"/>
    </source>
</evidence>
<feature type="region of interest" description="Disordered" evidence="1">
    <location>
        <begin position="120"/>
        <end position="148"/>
    </location>
</feature>
<organism evidence="2 3">
    <name type="scientific">Pyrodictium abyssi</name>
    <dbReference type="NCBI Taxonomy" id="54256"/>
    <lineage>
        <taxon>Archaea</taxon>
        <taxon>Thermoproteota</taxon>
        <taxon>Thermoprotei</taxon>
        <taxon>Desulfurococcales</taxon>
        <taxon>Pyrodictiaceae</taxon>
        <taxon>Pyrodictium</taxon>
    </lineage>
</organism>
<keyword evidence="3" id="KW-1185">Reference proteome</keyword>
<accession>A0ABM8IWV3</accession>
<proteinExistence type="predicted"/>